<evidence type="ECO:0000256" key="1">
    <source>
        <dbReference type="RuleBase" id="RU363021"/>
    </source>
</evidence>
<keyword evidence="1" id="KW-0496">Mitochondrion</keyword>
<accession>Q5KPD4</accession>
<dbReference type="GO" id="GO:0044284">
    <property type="term" value="C:mitochondrial crista junction"/>
    <property type="evidence" value="ECO:0000318"/>
    <property type="project" value="GO_Central"/>
</dbReference>
<dbReference type="OrthoDB" id="2399148at2759"/>
<evidence type="ECO:0000313" key="4">
    <source>
        <dbReference type="Proteomes" id="UP000002149"/>
    </source>
</evidence>
<comment type="subunit">
    <text evidence="1">Component of the mitochondrial contact site and cristae organizing system (MICOS) complex.</text>
</comment>
<proteinExistence type="predicted"/>
<dbReference type="EMBL" id="AE017341">
    <property type="protein sequence ID" value="AAW41418.1"/>
    <property type="molecule type" value="Genomic_DNA"/>
</dbReference>
<dbReference type="STRING" id="214684.Q5KPD4"/>
<dbReference type="GeneID" id="3253754"/>
<dbReference type="Proteomes" id="UP000002149">
    <property type="component" value="Chromosome 1"/>
</dbReference>
<dbReference type="GO" id="GO:0042407">
    <property type="term" value="P:cristae formation"/>
    <property type="evidence" value="ECO:0000318"/>
    <property type="project" value="GO_Central"/>
</dbReference>
<dbReference type="KEGG" id="cne:CNA03190"/>
<feature type="region of interest" description="Disordered" evidence="2">
    <location>
        <begin position="33"/>
        <end position="58"/>
    </location>
</feature>
<dbReference type="GO" id="GO:0061617">
    <property type="term" value="C:MICOS complex"/>
    <property type="evidence" value="ECO:0000318"/>
    <property type="project" value="GO_Central"/>
</dbReference>
<dbReference type="AlphaFoldDB" id="Q5KPD4"/>
<comment type="subcellular location">
    <subcellularLocation>
        <location evidence="1">Mitochondrion inner membrane</location>
    </subcellularLocation>
</comment>
<comment type="function">
    <text evidence="1">Component of the MICOS complex, a large protein complex of the mitochondrial inner membrane that plays crucial roles in the maintenance of crista junctions, inner membrane architecture, and formation of contact sites to the outer membrane.</text>
</comment>
<dbReference type="PaxDb" id="214684-Q5KPD4"/>
<dbReference type="InParanoid" id="Q5KPD4"/>
<keyword evidence="1" id="KW-0472">Membrane</keyword>
<dbReference type="PANTHER" id="PTHR28268:SF1">
    <property type="entry name" value="MICOS SUBUNIT MIC26"/>
    <property type="match status" value="1"/>
</dbReference>
<dbReference type="PANTHER" id="PTHR28268">
    <property type="entry name" value="MICOS SUBUNIT MIC26"/>
    <property type="match status" value="1"/>
</dbReference>
<evidence type="ECO:0000313" key="3">
    <source>
        <dbReference type="EMBL" id="AAW41418.1"/>
    </source>
</evidence>
<keyword evidence="4" id="KW-1185">Reference proteome</keyword>
<dbReference type="VEuPathDB" id="FungiDB:CNA03190"/>
<dbReference type="Pfam" id="PF09769">
    <property type="entry name" value="ApoO"/>
    <property type="match status" value="1"/>
</dbReference>
<dbReference type="HOGENOM" id="CLU_072130_0_0_1"/>
<dbReference type="RefSeq" id="XP_567237.1">
    <property type="nucleotide sequence ID" value="XM_567237.2"/>
</dbReference>
<keyword evidence="1" id="KW-0999">Mitochondrion inner membrane</keyword>
<evidence type="ECO:0000256" key="2">
    <source>
        <dbReference type="SAM" id="MobiDB-lite"/>
    </source>
</evidence>
<dbReference type="InterPro" id="IPR033181">
    <property type="entry name" value="Mic26_fungi"/>
</dbReference>
<protein>
    <recommendedName>
        <fullName evidence="1">MICOS complex subunit</fullName>
    </recommendedName>
</protein>
<feature type="compositionally biased region" description="Low complexity" evidence="2">
    <location>
        <begin position="33"/>
        <end position="50"/>
    </location>
</feature>
<sequence>MASPAARLLRAPRVPAAVLAASLAVSSADLAADDGAAPSSSVRPGRSPSGEKLPIYPTPQHNPAITLVETHNPLVPYITQSRESVSSVLGDARNYVQSGVSKWITFERSVEREVKSVLPPDEALNPGLIYVLVAGLSGSVLSRTRSLPVRFLAPPLFTLLAFPYFLPKTSHNIRQYLSNLEDKHLPEFAAKHDHFVQTGIAHWGMLWGRIEDATGDAREWGHRAVEGVERTTGLRLGEAVSKVEKEKERLVEQERQRAVAVPAQKYETVGYVVEQKPVAEIVAPMEPPKEKKLV</sequence>
<reference evidence="3 4" key="1">
    <citation type="journal article" date="2005" name="Science">
        <title>The genome of the basidiomycetous yeast and human pathogen Cryptococcus neoformans.</title>
        <authorList>
            <person name="Loftus B.J."/>
            <person name="Fung E."/>
            <person name="Roncaglia P."/>
            <person name="Rowley D."/>
            <person name="Amedeo P."/>
            <person name="Bruno D."/>
            <person name="Vamathevan J."/>
            <person name="Miranda M."/>
            <person name="Anderson I.J."/>
            <person name="Fraser J.A."/>
            <person name="Allen J.E."/>
            <person name="Bosdet I.E."/>
            <person name="Brent M.R."/>
            <person name="Chiu R."/>
            <person name="Doering T.L."/>
            <person name="Donlin M.J."/>
            <person name="D'Souza C.A."/>
            <person name="Fox D.S."/>
            <person name="Grinberg V."/>
            <person name="Fu J."/>
            <person name="Fukushima M."/>
            <person name="Haas B.J."/>
            <person name="Huang J.C."/>
            <person name="Janbon G."/>
            <person name="Jones S.J."/>
            <person name="Koo H.L."/>
            <person name="Krzywinski M.I."/>
            <person name="Kwon-Chung J.K."/>
            <person name="Lengeler K.B."/>
            <person name="Maiti R."/>
            <person name="Marra M.A."/>
            <person name="Marra R.E."/>
            <person name="Mathewson C.A."/>
            <person name="Mitchell T.G."/>
            <person name="Pertea M."/>
            <person name="Riggs F.R."/>
            <person name="Salzberg S.L."/>
            <person name="Schein J.E."/>
            <person name="Shvartsbeyn A."/>
            <person name="Shin H."/>
            <person name="Shumway M."/>
            <person name="Specht C.A."/>
            <person name="Suh B.B."/>
            <person name="Tenney A."/>
            <person name="Utterback T.R."/>
            <person name="Wickes B.L."/>
            <person name="Wortman J.R."/>
            <person name="Wye N.H."/>
            <person name="Kronstad J.W."/>
            <person name="Lodge J.K."/>
            <person name="Heitman J."/>
            <person name="Davis R.W."/>
            <person name="Fraser C.M."/>
            <person name="Hyman R.W."/>
        </authorList>
    </citation>
    <scope>NUCLEOTIDE SEQUENCE [LARGE SCALE GENOMIC DNA]</scope>
    <source>
        <strain evidence="4">JEC21 / ATCC MYA-565</strain>
    </source>
</reference>
<dbReference type="eggNOG" id="ENOG502S70K">
    <property type="taxonomic scope" value="Eukaryota"/>
</dbReference>
<dbReference type="OMA" id="KWIGVEH"/>
<dbReference type="InterPro" id="IPR019166">
    <property type="entry name" value="MIC26/MIC27"/>
</dbReference>
<organism evidence="3 4">
    <name type="scientific">Cryptococcus deneoformans (strain JEC21 / ATCC MYA-565)</name>
    <name type="common">Cryptococcus neoformans var. neoformans serotype D</name>
    <dbReference type="NCBI Taxonomy" id="214684"/>
    <lineage>
        <taxon>Eukaryota</taxon>
        <taxon>Fungi</taxon>
        <taxon>Dikarya</taxon>
        <taxon>Basidiomycota</taxon>
        <taxon>Agaricomycotina</taxon>
        <taxon>Tremellomycetes</taxon>
        <taxon>Tremellales</taxon>
        <taxon>Cryptococcaceae</taxon>
        <taxon>Cryptococcus</taxon>
        <taxon>Cryptococcus neoformans species complex</taxon>
    </lineage>
</organism>
<gene>
    <name evidence="3" type="ordered locus">CNA03190</name>
</gene>
<name>Q5KPD4_CRYD1</name>